<sequence length="89" mass="10383">MCPPAAPPLIFCSRNFWELRSFIIPQNESAKMVEIGRFQIQSFRFHHNFGLRQAKRKNEARPESFPAVPADFSFSTPSQILYYCTKVQE</sequence>
<comment type="caution">
    <text evidence="1">The sequence shown here is derived from an EMBL/GenBank/DDBJ whole genome shotgun (WGS) entry which is preliminary data.</text>
</comment>
<evidence type="ECO:0000313" key="2">
    <source>
        <dbReference type="Proteomes" id="UP000229816"/>
    </source>
</evidence>
<dbReference type="AlphaFoldDB" id="A0A2M8ESE3"/>
<proteinExistence type="predicted"/>
<dbReference type="Proteomes" id="UP000229816">
    <property type="component" value="Unassembled WGS sequence"/>
</dbReference>
<name>A0A2M8ESE3_9BACT</name>
<accession>A0A2M8ESE3</accession>
<gene>
    <name evidence="1" type="ORF">CO054_02240</name>
</gene>
<dbReference type="EMBL" id="PFSF01000046">
    <property type="protein sequence ID" value="PJC28051.1"/>
    <property type="molecule type" value="Genomic_DNA"/>
</dbReference>
<protein>
    <submittedName>
        <fullName evidence="1">Uncharacterized protein</fullName>
    </submittedName>
</protein>
<reference evidence="2" key="1">
    <citation type="submission" date="2017-09" db="EMBL/GenBank/DDBJ databases">
        <title>Depth-based differentiation of microbial function through sediment-hosted aquifers and enrichment of novel symbionts in the deep terrestrial subsurface.</title>
        <authorList>
            <person name="Probst A.J."/>
            <person name="Ladd B."/>
            <person name="Jarett J.K."/>
            <person name="Geller-Mcgrath D.E."/>
            <person name="Sieber C.M.K."/>
            <person name="Emerson J.B."/>
            <person name="Anantharaman K."/>
            <person name="Thomas B.C."/>
            <person name="Malmstrom R."/>
            <person name="Stieglmeier M."/>
            <person name="Klingl A."/>
            <person name="Woyke T."/>
            <person name="Ryan C.M."/>
            <person name="Banfield J.F."/>
        </authorList>
    </citation>
    <scope>NUCLEOTIDE SEQUENCE [LARGE SCALE GENOMIC DNA]</scope>
</reference>
<organism evidence="1 2">
    <name type="scientific">Candidatus Shapirobacteria bacterium CG_4_9_14_0_2_um_filter_39_11</name>
    <dbReference type="NCBI Taxonomy" id="1974478"/>
    <lineage>
        <taxon>Bacteria</taxon>
        <taxon>Candidatus Shapironibacteriota</taxon>
    </lineage>
</organism>
<evidence type="ECO:0000313" key="1">
    <source>
        <dbReference type="EMBL" id="PJC28051.1"/>
    </source>
</evidence>